<accession>A0ABR1EE32</accession>
<name>A0ABR1EE32_NECAM</name>
<evidence type="ECO:0000256" key="2">
    <source>
        <dbReference type="ARBA" id="ARBA00022692"/>
    </source>
</evidence>
<evidence type="ECO:0000313" key="6">
    <source>
        <dbReference type="EMBL" id="KAK6760216.1"/>
    </source>
</evidence>
<feature type="transmembrane region" description="Helical" evidence="5">
    <location>
        <begin position="245"/>
        <end position="268"/>
    </location>
</feature>
<protein>
    <submittedName>
        <fullName evidence="6">Uncharacterized protein</fullName>
    </submittedName>
</protein>
<evidence type="ECO:0000256" key="5">
    <source>
        <dbReference type="SAM" id="Phobius"/>
    </source>
</evidence>
<evidence type="ECO:0000256" key="1">
    <source>
        <dbReference type="ARBA" id="ARBA00004127"/>
    </source>
</evidence>
<keyword evidence="4 5" id="KW-0472">Membrane</keyword>
<sequence length="296" mass="33682">MTFLIQKILNFSIAITNTGYVTSNCDQYSGSWSERNERPNNAHEDLGMPIHSMFYNDISIGSDDDIDEDFVGILERLGNKTFSEDSEDEPINELMNNRGMAGFSYDTHEDDSPEDDFLLCCGLFYVTTAAKFFSCYFFVVCLLISGLNFMAFGFDQTCFSIFCVLFTIYSLATVYGVFLEKKMFLLPFIFIQGLVAAVVFVCAGTLSFLGIATNAIQQHHTNSHPLRDLYYQYHLDPDDEITQTIAAWSILVILLAILGMSVFSWWVIYNTYRIYASRDRTKRAGYCQGLPTTERL</sequence>
<dbReference type="Proteomes" id="UP001303046">
    <property type="component" value="Unassembled WGS sequence"/>
</dbReference>
<dbReference type="PANTHER" id="PTHR12479:SF10">
    <property type="entry name" value="LYSOSOMAL-ASSOCIATED TRANSMEMBRANE PROTEIN"/>
    <property type="match status" value="1"/>
</dbReference>
<keyword evidence="2 5" id="KW-0812">Transmembrane</keyword>
<organism evidence="6 7">
    <name type="scientific">Necator americanus</name>
    <name type="common">Human hookworm</name>
    <dbReference type="NCBI Taxonomy" id="51031"/>
    <lineage>
        <taxon>Eukaryota</taxon>
        <taxon>Metazoa</taxon>
        <taxon>Ecdysozoa</taxon>
        <taxon>Nematoda</taxon>
        <taxon>Chromadorea</taxon>
        <taxon>Rhabditida</taxon>
        <taxon>Rhabditina</taxon>
        <taxon>Rhabditomorpha</taxon>
        <taxon>Strongyloidea</taxon>
        <taxon>Ancylostomatidae</taxon>
        <taxon>Bunostominae</taxon>
        <taxon>Necator</taxon>
    </lineage>
</organism>
<gene>
    <name evidence="6" type="primary">Necator_chrX.g21796</name>
    <name evidence="6" type="ORF">RB195_021635</name>
</gene>
<comment type="subcellular location">
    <subcellularLocation>
        <location evidence="1">Endomembrane system</location>
        <topology evidence="1">Multi-pass membrane protein</topology>
    </subcellularLocation>
</comment>
<evidence type="ECO:0000256" key="3">
    <source>
        <dbReference type="ARBA" id="ARBA00022989"/>
    </source>
</evidence>
<reference evidence="6 7" key="1">
    <citation type="submission" date="2023-08" db="EMBL/GenBank/DDBJ databases">
        <title>A Necator americanus chromosomal reference genome.</title>
        <authorList>
            <person name="Ilik V."/>
            <person name="Petrzelkova K.J."/>
            <person name="Pardy F."/>
            <person name="Fuh T."/>
            <person name="Niatou-Singa F.S."/>
            <person name="Gouil Q."/>
            <person name="Baker L."/>
            <person name="Ritchie M.E."/>
            <person name="Jex A.R."/>
            <person name="Gazzola D."/>
            <person name="Li H."/>
            <person name="Toshio Fujiwara R."/>
            <person name="Zhan B."/>
            <person name="Aroian R.V."/>
            <person name="Pafco B."/>
            <person name="Schwarz E.M."/>
        </authorList>
    </citation>
    <scope>NUCLEOTIDE SEQUENCE [LARGE SCALE GENOMIC DNA]</scope>
    <source>
        <strain evidence="6 7">Aroian</strain>
        <tissue evidence="6">Whole animal</tissue>
    </source>
</reference>
<feature type="transmembrane region" description="Helical" evidence="5">
    <location>
        <begin position="159"/>
        <end position="178"/>
    </location>
</feature>
<feature type="transmembrane region" description="Helical" evidence="5">
    <location>
        <begin position="185"/>
        <end position="212"/>
    </location>
</feature>
<evidence type="ECO:0000313" key="7">
    <source>
        <dbReference type="Proteomes" id="UP001303046"/>
    </source>
</evidence>
<proteinExistence type="predicted"/>
<dbReference type="PANTHER" id="PTHR12479">
    <property type="entry name" value="LYSOSOMAL-ASSOCIATED TRANSMEMBRANE PROTEIN"/>
    <property type="match status" value="1"/>
</dbReference>
<feature type="transmembrane region" description="Helical" evidence="5">
    <location>
        <begin position="133"/>
        <end position="153"/>
    </location>
</feature>
<keyword evidence="7" id="KW-1185">Reference proteome</keyword>
<evidence type="ECO:0000256" key="4">
    <source>
        <dbReference type="ARBA" id="ARBA00023136"/>
    </source>
</evidence>
<dbReference type="EMBL" id="JAVFWL010000006">
    <property type="protein sequence ID" value="KAK6760216.1"/>
    <property type="molecule type" value="Genomic_DNA"/>
</dbReference>
<keyword evidence="3 5" id="KW-1133">Transmembrane helix</keyword>
<comment type="caution">
    <text evidence="6">The sequence shown here is derived from an EMBL/GenBank/DDBJ whole genome shotgun (WGS) entry which is preliminary data.</text>
</comment>
<dbReference type="InterPro" id="IPR051115">
    <property type="entry name" value="LAPTM_transporter"/>
</dbReference>